<dbReference type="AlphaFoldDB" id="X1H5S0"/>
<organism evidence="1">
    <name type="scientific">marine sediment metagenome</name>
    <dbReference type="NCBI Taxonomy" id="412755"/>
    <lineage>
        <taxon>unclassified sequences</taxon>
        <taxon>metagenomes</taxon>
        <taxon>ecological metagenomes</taxon>
    </lineage>
</organism>
<reference evidence="1" key="1">
    <citation type="journal article" date="2014" name="Front. Microbiol.">
        <title>High frequency of phylogenetically diverse reductive dehalogenase-homologous genes in deep subseafloor sedimentary metagenomes.</title>
        <authorList>
            <person name="Kawai M."/>
            <person name="Futagami T."/>
            <person name="Toyoda A."/>
            <person name="Takaki Y."/>
            <person name="Nishi S."/>
            <person name="Hori S."/>
            <person name="Arai W."/>
            <person name="Tsubouchi T."/>
            <person name="Morono Y."/>
            <person name="Uchiyama I."/>
            <person name="Ito T."/>
            <person name="Fujiyama A."/>
            <person name="Inagaki F."/>
            <person name="Takami H."/>
        </authorList>
    </citation>
    <scope>NUCLEOTIDE SEQUENCE</scope>
    <source>
        <strain evidence="1">Expedition CK06-06</strain>
    </source>
</reference>
<comment type="caution">
    <text evidence="1">The sequence shown here is derived from an EMBL/GenBank/DDBJ whole genome shotgun (WGS) entry which is preliminary data.</text>
</comment>
<dbReference type="PROSITE" id="PS51257">
    <property type="entry name" value="PROKAR_LIPOPROTEIN"/>
    <property type="match status" value="1"/>
</dbReference>
<evidence type="ECO:0000313" key="1">
    <source>
        <dbReference type="EMBL" id="GAH64752.1"/>
    </source>
</evidence>
<dbReference type="EMBL" id="BARU01030571">
    <property type="protein sequence ID" value="GAH64752.1"/>
    <property type="molecule type" value="Genomic_DNA"/>
</dbReference>
<proteinExistence type="predicted"/>
<feature type="non-terminal residue" evidence="1">
    <location>
        <position position="85"/>
    </location>
</feature>
<gene>
    <name evidence="1" type="ORF">S03H2_48486</name>
</gene>
<accession>X1H5S0</accession>
<sequence>MRKSSRCYLRGTSWLGLFNTVIGCLFNRVLVRRVDDQTKETVGWFWDKATKWPKVQKEKKRKCLLFHNFKAIRDTGATLYLECLR</sequence>
<name>X1H5S0_9ZZZZ</name>
<protein>
    <submittedName>
        <fullName evidence="1">Uncharacterized protein</fullName>
    </submittedName>
</protein>